<accession>A0A495FMJ2</accession>
<feature type="compositionally biased region" description="Low complexity" evidence="1">
    <location>
        <begin position="63"/>
        <end position="80"/>
    </location>
</feature>
<reference evidence="3 4" key="1">
    <citation type="submission" date="2018-10" db="EMBL/GenBank/DDBJ databases">
        <title>Genomic Encyclopedia of Type Strains, Phase IV (KMG-IV): sequencing the most valuable type-strain genomes for metagenomic binning, comparative biology and taxonomic classification.</title>
        <authorList>
            <person name="Goeker M."/>
        </authorList>
    </citation>
    <scope>NUCLEOTIDE SEQUENCE [LARGE SCALE GENOMIC DNA]</scope>
    <source>
        <strain evidence="3 4">DSM 25586</strain>
    </source>
</reference>
<dbReference type="SUPFAM" id="SSF160113">
    <property type="entry name" value="YegP-like"/>
    <property type="match status" value="1"/>
</dbReference>
<dbReference type="OrthoDB" id="9802792at2"/>
<sequence>MAGTFELFVDADACFRFRLRAPDGAVLAVSKAFADKPAAVAGITAVREYAGMGLISDLCPASSTATPAAPRPKAAATPVPGVDRRVHDNDLRIRARALRRPAHAAGAIGVA</sequence>
<evidence type="ECO:0000313" key="3">
    <source>
        <dbReference type="EMBL" id="RKR30458.1"/>
    </source>
</evidence>
<feature type="region of interest" description="Disordered" evidence="1">
    <location>
        <begin position="63"/>
        <end position="83"/>
    </location>
</feature>
<evidence type="ECO:0000256" key="1">
    <source>
        <dbReference type="SAM" id="MobiDB-lite"/>
    </source>
</evidence>
<dbReference type="Gene3D" id="2.30.29.80">
    <property type="match status" value="1"/>
</dbReference>
<dbReference type="RefSeq" id="WP_120950508.1">
    <property type="nucleotide sequence ID" value="NZ_RBIR01000001.1"/>
</dbReference>
<organism evidence="3 4">
    <name type="scientific">Arthrobacter oryzae</name>
    <dbReference type="NCBI Taxonomy" id="409290"/>
    <lineage>
        <taxon>Bacteria</taxon>
        <taxon>Bacillati</taxon>
        <taxon>Actinomycetota</taxon>
        <taxon>Actinomycetes</taxon>
        <taxon>Micrococcales</taxon>
        <taxon>Micrococcaceae</taxon>
        <taxon>Arthrobacter</taxon>
    </lineage>
</organism>
<dbReference type="AlphaFoldDB" id="A0A495FMJ2"/>
<proteinExistence type="predicted"/>
<evidence type="ECO:0000259" key="2">
    <source>
        <dbReference type="Pfam" id="PF07411"/>
    </source>
</evidence>
<dbReference type="InterPro" id="IPR010879">
    <property type="entry name" value="DUF1508"/>
</dbReference>
<feature type="domain" description="DUF1508" evidence="2">
    <location>
        <begin position="11"/>
        <end position="50"/>
    </location>
</feature>
<dbReference type="InterPro" id="IPR036913">
    <property type="entry name" value="YegP-like_sf"/>
</dbReference>
<protein>
    <submittedName>
        <fullName evidence="3">Uncharacterized protein YegP (UPF0339 family)</fullName>
    </submittedName>
</protein>
<comment type="caution">
    <text evidence="3">The sequence shown here is derived from an EMBL/GenBank/DDBJ whole genome shotgun (WGS) entry which is preliminary data.</text>
</comment>
<gene>
    <name evidence="3" type="ORF">C8D78_0783</name>
</gene>
<evidence type="ECO:0000313" key="4">
    <source>
        <dbReference type="Proteomes" id="UP000276055"/>
    </source>
</evidence>
<name>A0A495FMJ2_9MICC</name>
<dbReference type="Proteomes" id="UP000276055">
    <property type="component" value="Unassembled WGS sequence"/>
</dbReference>
<dbReference type="Pfam" id="PF07411">
    <property type="entry name" value="DUF1508"/>
    <property type="match status" value="1"/>
</dbReference>
<dbReference type="EMBL" id="RBIR01000001">
    <property type="protein sequence ID" value="RKR30458.1"/>
    <property type="molecule type" value="Genomic_DNA"/>
</dbReference>